<evidence type="ECO:0000313" key="3">
    <source>
        <dbReference type="EMBL" id="NUU28699.1"/>
    </source>
</evidence>
<evidence type="ECO:0000313" key="4">
    <source>
        <dbReference type="Proteomes" id="UP000539146"/>
    </source>
</evidence>
<dbReference type="AlphaFoldDB" id="A0A850DVD3"/>
<evidence type="ECO:0000259" key="1">
    <source>
        <dbReference type="Pfam" id="PF18367"/>
    </source>
</evidence>
<dbReference type="InterPro" id="IPR048576">
    <property type="entry name" value="Rv2175c_wHTH"/>
</dbReference>
<sequence>MGRVSAAPTDDTTLSERWLTVPDLVERFGVTPGRIHRLFEQKTLLPARVGGVLRVPSEFLDGDEPLPELRGTLIVLGDNGFSDDEAVRWMLSEEPALGTSPIAALRAGRKAEVRRVAQSLL</sequence>
<dbReference type="EMBL" id="JABMCG010000112">
    <property type="protein sequence ID" value="NUU28699.1"/>
    <property type="molecule type" value="Genomic_DNA"/>
</dbReference>
<evidence type="ECO:0000259" key="2">
    <source>
        <dbReference type="Pfam" id="PF21531"/>
    </source>
</evidence>
<organism evidence="3 4">
    <name type="scientific">Curtobacterium citreum</name>
    <dbReference type="NCBI Taxonomy" id="2036"/>
    <lineage>
        <taxon>Bacteria</taxon>
        <taxon>Bacillati</taxon>
        <taxon>Actinomycetota</taxon>
        <taxon>Actinomycetes</taxon>
        <taxon>Micrococcales</taxon>
        <taxon>Microbacteriaceae</taxon>
        <taxon>Curtobacterium</taxon>
    </lineage>
</organism>
<protein>
    <submittedName>
        <fullName evidence="3">Helix-turn-helix domain-containing protein</fullName>
    </submittedName>
</protein>
<dbReference type="Pfam" id="PF18367">
    <property type="entry name" value="Rv2175c_C"/>
    <property type="match status" value="1"/>
</dbReference>
<dbReference type="Proteomes" id="UP000539146">
    <property type="component" value="Unassembled WGS sequence"/>
</dbReference>
<feature type="domain" description="Rv2175c C-terminal" evidence="1">
    <location>
        <begin position="68"/>
        <end position="120"/>
    </location>
</feature>
<dbReference type="Pfam" id="PF21531">
    <property type="entry name" value="Rv2175c_wHTH"/>
    <property type="match status" value="1"/>
</dbReference>
<dbReference type="InterPro" id="IPR041098">
    <property type="entry name" value="Rv2175c_C"/>
</dbReference>
<dbReference type="GO" id="GO:0003677">
    <property type="term" value="F:DNA binding"/>
    <property type="evidence" value="ECO:0007669"/>
    <property type="project" value="InterPro"/>
</dbReference>
<reference evidence="3 4" key="1">
    <citation type="submission" date="2020-05" db="EMBL/GenBank/DDBJ databases">
        <title>Genome Sequencing of Type Strains.</title>
        <authorList>
            <person name="Lemaire J.F."/>
            <person name="Inderbitzin P."/>
            <person name="Gregorio O.A."/>
            <person name="Collins S.B."/>
            <person name="Wespe N."/>
            <person name="Knight-Connoni V."/>
        </authorList>
    </citation>
    <scope>NUCLEOTIDE SEQUENCE [LARGE SCALE GENOMIC DNA]</scope>
    <source>
        <strain evidence="3 4">DSM 20512</strain>
    </source>
</reference>
<comment type="caution">
    <text evidence="3">The sequence shown here is derived from an EMBL/GenBank/DDBJ whole genome shotgun (WGS) entry which is preliminary data.</text>
</comment>
<dbReference type="RefSeq" id="WP_058742395.1">
    <property type="nucleotide sequence ID" value="NZ_BAAAWP010000001.1"/>
</dbReference>
<gene>
    <name evidence="3" type="ORF">HP467_11330</name>
</gene>
<proteinExistence type="predicted"/>
<name>A0A850DVD3_9MICO</name>
<feature type="domain" description="DNA-binding protein Rv2175c wHTH" evidence="2">
    <location>
        <begin position="8"/>
        <end position="60"/>
    </location>
</feature>
<accession>A0A850DVD3</accession>